<feature type="domain" description="2Fe-2S ferredoxin-type" evidence="6">
    <location>
        <begin position="28"/>
        <end position="104"/>
    </location>
</feature>
<dbReference type="PANTHER" id="PTHR44379:SF2">
    <property type="entry name" value="BLR6218 PROTEIN"/>
    <property type="match status" value="1"/>
</dbReference>
<dbReference type="PROSITE" id="PS51085">
    <property type="entry name" value="2FE2S_FER_2"/>
    <property type="match status" value="1"/>
</dbReference>
<dbReference type="RefSeq" id="WP_320549474.1">
    <property type="nucleotide sequence ID" value="NZ_JAQLOK010000001.1"/>
</dbReference>
<organism evidence="7 8">
    <name type="scientific">Luteibacter sahnii</name>
    <dbReference type="NCBI Taxonomy" id="3021977"/>
    <lineage>
        <taxon>Bacteria</taxon>
        <taxon>Pseudomonadati</taxon>
        <taxon>Pseudomonadota</taxon>
        <taxon>Gammaproteobacteria</taxon>
        <taxon>Lysobacterales</taxon>
        <taxon>Rhodanobacteraceae</taxon>
        <taxon>Luteibacter</taxon>
    </lineage>
</organism>
<dbReference type="Pfam" id="PF00111">
    <property type="entry name" value="Fer2"/>
    <property type="match status" value="1"/>
</dbReference>
<evidence type="ECO:0000313" key="7">
    <source>
        <dbReference type="EMBL" id="MDF4024972.1"/>
    </source>
</evidence>
<proteinExistence type="predicted"/>
<accession>A0ABT6BCJ4</accession>
<dbReference type="InterPro" id="IPR051452">
    <property type="entry name" value="Diverse_Oxidoreductases"/>
</dbReference>
<dbReference type="InterPro" id="IPR012675">
    <property type="entry name" value="Beta-grasp_dom_sf"/>
</dbReference>
<reference evidence="7 8" key="1">
    <citation type="journal article" date="2024" name="Curr. Microbiol.">
        <title>Luteibacter sahnii sp. nov., A Novel Yellow-Colored Xanthomonadin Pigment Producing Probiotic Bacterium from Healthy Rice Seed Microbiome.</title>
        <authorList>
            <person name="Jaiswal G."/>
            <person name="Rana R."/>
            <person name="Nayak P.K."/>
            <person name="Chouhan R."/>
            <person name="Gandhi S.G."/>
            <person name="Patel H.K."/>
            <person name="Patil P.B."/>
        </authorList>
    </citation>
    <scope>NUCLEOTIDE SEQUENCE [LARGE SCALE GENOMIC DNA]</scope>
    <source>
        <strain evidence="7 8">PPL201</strain>
    </source>
</reference>
<sequence>MAQQGPTSPVPVPAAQDPNQPAPKPVREGIDLIVNEERFRHTGDPAMPLLWYLRDVLRLTGAKYGCDQGECGFCTVIVDGKAVPSCQMKMAKMSGKRVTTVEGLAGKDGTLHPVQQAWIDEDAILCGFCQPGQIMAAVDLLSRQKNPSDADIDKIGNLCRCGSYGRIRKAIKRAAATLKDPKA</sequence>
<dbReference type="InterPro" id="IPR001041">
    <property type="entry name" value="2Fe-2S_ferredoxin-type"/>
</dbReference>
<evidence type="ECO:0000256" key="3">
    <source>
        <dbReference type="ARBA" id="ARBA00023004"/>
    </source>
</evidence>
<keyword evidence="3" id="KW-0408">Iron</keyword>
<evidence type="ECO:0000313" key="8">
    <source>
        <dbReference type="Proteomes" id="UP001528850"/>
    </source>
</evidence>
<gene>
    <name evidence="7" type="ORF">P3W24_08360</name>
</gene>
<dbReference type="SUPFAM" id="SSF54292">
    <property type="entry name" value="2Fe-2S ferredoxin-like"/>
    <property type="match status" value="1"/>
</dbReference>
<dbReference type="Proteomes" id="UP001528850">
    <property type="component" value="Unassembled WGS sequence"/>
</dbReference>
<dbReference type="Gene3D" id="3.10.20.30">
    <property type="match status" value="1"/>
</dbReference>
<protein>
    <submittedName>
        <fullName evidence="7">(2Fe-2S)-binding protein</fullName>
    </submittedName>
</protein>
<keyword evidence="4" id="KW-0411">Iron-sulfur</keyword>
<dbReference type="InterPro" id="IPR036884">
    <property type="entry name" value="2Fe-2S-bd_dom_sf"/>
</dbReference>
<dbReference type="SUPFAM" id="SSF47741">
    <property type="entry name" value="CO dehydrogenase ISP C-domain like"/>
    <property type="match status" value="1"/>
</dbReference>
<keyword evidence="8" id="KW-1185">Reference proteome</keyword>
<comment type="caution">
    <text evidence="7">The sequence shown here is derived from an EMBL/GenBank/DDBJ whole genome shotgun (WGS) entry which is preliminary data.</text>
</comment>
<dbReference type="EMBL" id="JARJJS010000002">
    <property type="protein sequence ID" value="MDF4024972.1"/>
    <property type="molecule type" value="Genomic_DNA"/>
</dbReference>
<evidence type="ECO:0000259" key="6">
    <source>
        <dbReference type="PROSITE" id="PS51085"/>
    </source>
</evidence>
<evidence type="ECO:0000256" key="4">
    <source>
        <dbReference type="ARBA" id="ARBA00023014"/>
    </source>
</evidence>
<evidence type="ECO:0000256" key="1">
    <source>
        <dbReference type="ARBA" id="ARBA00022714"/>
    </source>
</evidence>
<evidence type="ECO:0000256" key="5">
    <source>
        <dbReference type="SAM" id="MobiDB-lite"/>
    </source>
</evidence>
<dbReference type="Gene3D" id="1.10.150.120">
    <property type="entry name" value="[2Fe-2S]-binding domain"/>
    <property type="match status" value="1"/>
</dbReference>
<name>A0ABT6BCJ4_9GAMM</name>
<dbReference type="Pfam" id="PF01799">
    <property type="entry name" value="Fer2_2"/>
    <property type="match status" value="1"/>
</dbReference>
<dbReference type="InterPro" id="IPR002888">
    <property type="entry name" value="2Fe-2S-bd"/>
</dbReference>
<dbReference type="InterPro" id="IPR036010">
    <property type="entry name" value="2Fe-2S_ferredoxin-like_sf"/>
</dbReference>
<keyword evidence="2" id="KW-0479">Metal-binding</keyword>
<dbReference type="PANTHER" id="PTHR44379">
    <property type="entry name" value="OXIDOREDUCTASE WITH IRON-SULFUR SUBUNIT"/>
    <property type="match status" value="1"/>
</dbReference>
<feature type="region of interest" description="Disordered" evidence="5">
    <location>
        <begin position="1"/>
        <end position="26"/>
    </location>
</feature>
<keyword evidence="1" id="KW-0001">2Fe-2S</keyword>
<evidence type="ECO:0000256" key="2">
    <source>
        <dbReference type="ARBA" id="ARBA00022723"/>
    </source>
</evidence>